<dbReference type="Proteomes" id="UP000263273">
    <property type="component" value="Unassembled WGS sequence"/>
</dbReference>
<proteinExistence type="predicted"/>
<reference evidence="1 2" key="1">
    <citation type="journal article" date="2018" name="Nat. Biotechnol.">
        <title>A standardized bacterial taxonomy based on genome phylogeny substantially revises the tree of life.</title>
        <authorList>
            <person name="Parks D.H."/>
            <person name="Chuvochina M."/>
            <person name="Waite D.W."/>
            <person name="Rinke C."/>
            <person name="Skarshewski A."/>
            <person name="Chaumeil P.A."/>
            <person name="Hugenholtz P."/>
        </authorList>
    </citation>
    <scope>NUCLEOTIDE SEQUENCE [LARGE SCALE GENOMIC DNA]</scope>
    <source>
        <strain evidence="1">UBA10948</strain>
    </source>
</reference>
<accession>A0A354YY86</accession>
<dbReference type="STRING" id="378794.GCA_001570625_02773"/>
<sequence>MEVLKVTEQKELAVKLKELFPQGRITCTEAHDLAREWDMDPRELGEACDEAGIKISACELGCF</sequence>
<dbReference type="EMBL" id="DNZF01000210">
    <property type="protein sequence ID" value="HBK54174.1"/>
    <property type="molecule type" value="Genomic_DNA"/>
</dbReference>
<organism evidence="1 2">
    <name type="scientific">Syntrophomonas wolfei</name>
    <dbReference type="NCBI Taxonomy" id="863"/>
    <lineage>
        <taxon>Bacteria</taxon>
        <taxon>Bacillati</taxon>
        <taxon>Bacillota</taxon>
        <taxon>Clostridia</taxon>
        <taxon>Eubacteriales</taxon>
        <taxon>Syntrophomonadaceae</taxon>
        <taxon>Syntrophomonas</taxon>
    </lineage>
</organism>
<dbReference type="AlphaFoldDB" id="A0A354YY86"/>
<protein>
    <submittedName>
        <fullName evidence="1">Uncharacterized protein</fullName>
    </submittedName>
</protein>
<comment type="caution">
    <text evidence="1">The sequence shown here is derived from an EMBL/GenBank/DDBJ whole genome shotgun (WGS) entry which is preliminary data.</text>
</comment>
<evidence type="ECO:0000313" key="1">
    <source>
        <dbReference type="EMBL" id="HBK54174.1"/>
    </source>
</evidence>
<gene>
    <name evidence="1" type="ORF">DDZ44_09590</name>
</gene>
<name>A0A354YY86_9FIRM</name>
<evidence type="ECO:0000313" key="2">
    <source>
        <dbReference type="Proteomes" id="UP000263273"/>
    </source>
</evidence>